<sequence length="292" mass="32367">MAVIIAEFVRQRGHDMEHHTDLDLAPAGNPLREAVSLRGRSIFGMVRRALDRKDVLLAYQPVVDSRRPTHTAFYEGLIRVVDDTGRIIPAKDFIEACETSETGRSLDCLSLEMGLAALARAPALRLSVNMSARSIGYPRWMETLEAGLSVDETVAERLIIEITESSAMVVPDKTMVFMERLRACGISFALDDFGAGYTAFRYLRDLDFDILKIAGQFVTGINQNPDNRVLTKALVLIAQQFEMLTVAEAVESEQDARMLTALGVDCMQGFYYGAPTTRPCWPEFPPSLRAAG</sequence>
<evidence type="ECO:0000313" key="2">
    <source>
        <dbReference type="EMBL" id="SFC92414.1"/>
    </source>
</evidence>
<organism evidence="2 3">
    <name type="scientific">Tropicimonas isoalkanivorans</name>
    <dbReference type="NCBI Taxonomy" id="441112"/>
    <lineage>
        <taxon>Bacteria</taxon>
        <taxon>Pseudomonadati</taxon>
        <taxon>Pseudomonadota</taxon>
        <taxon>Alphaproteobacteria</taxon>
        <taxon>Rhodobacterales</taxon>
        <taxon>Roseobacteraceae</taxon>
        <taxon>Tropicimonas</taxon>
    </lineage>
</organism>
<dbReference type="CDD" id="cd01948">
    <property type="entry name" value="EAL"/>
    <property type="match status" value="1"/>
</dbReference>
<keyword evidence="3" id="KW-1185">Reference proteome</keyword>
<dbReference type="InterPro" id="IPR050706">
    <property type="entry name" value="Cyclic-di-GMP_PDE-like"/>
</dbReference>
<dbReference type="Pfam" id="PF00563">
    <property type="entry name" value="EAL"/>
    <property type="match status" value="1"/>
</dbReference>
<name>A0A1I1N422_9RHOB</name>
<dbReference type="SUPFAM" id="SSF141868">
    <property type="entry name" value="EAL domain-like"/>
    <property type="match status" value="1"/>
</dbReference>
<evidence type="ECO:0000259" key="1">
    <source>
        <dbReference type="PROSITE" id="PS50883"/>
    </source>
</evidence>
<reference evidence="2 3" key="1">
    <citation type="submission" date="2016-10" db="EMBL/GenBank/DDBJ databases">
        <authorList>
            <person name="de Groot N.N."/>
        </authorList>
    </citation>
    <scope>NUCLEOTIDE SEQUENCE [LARGE SCALE GENOMIC DNA]</scope>
    <source>
        <strain evidence="2 3">DSM 19548</strain>
    </source>
</reference>
<evidence type="ECO:0000313" key="3">
    <source>
        <dbReference type="Proteomes" id="UP000198728"/>
    </source>
</evidence>
<dbReference type="InterPro" id="IPR035919">
    <property type="entry name" value="EAL_sf"/>
</dbReference>
<dbReference type="GO" id="GO:0071111">
    <property type="term" value="F:cyclic-guanylate-specific phosphodiesterase activity"/>
    <property type="evidence" value="ECO:0007669"/>
    <property type="project" value="InterPro"/>
</dbReference>
<dbReference type="Gene3D" id="3.20.20.450">
    <property type="entry name" value="EAL domain"/>
    <property type="match status" value="1"/>
</dbReference>
<dbReference type="AlphaFoldDB" id="A0A1I1N422"/>
<dbReference type="EMBL" id="FOLG01000011">
    <property type="protein sequence ID" value="SFC92414.1"/>
    <property type="molecule type" value="Genomic_DNA"/>
</dbReference>
<dbReference type="InterPro" id="IPR001633">
    <property type="entry name" value="EAL_dom"/>
</dbReference>
<dbReference type="STRING" id="441112.SAMN04488094_111121"/>
<dbReference type="SMART" id="SM00052">
    <property type="entry name" value="EAL"/>
    <property type="match status" value="1"/>
</dbReference>
<protein>
    <submittedName>
        <fullName evidence="2">EAL domain, c-di-GMP-specific phosphodiesterase class I (Or its enzymatically inactive variant)</fullName>
    </submittedName>
</protein>
<dbReference type="PANTHER" id="PTHR33121">
    <property type="entry name" value="CYCLIC DI-GMP PHOSPHODIESTERASE PDEF"/>
    <property type="match status" value="1"/>
</dbReference>
<proteinExistence type="predicted"/>
<accession>A0A1I1N422</accession>
<gene>
    <name evidence="2" type="ORF">SAMN04488094_111121</name>
</gene>
<dbReference type="PANTHER" id="PTHR33121:SF79">
    <property type="entry name" value="CYCLIC DI-GMP PHOSPHODIESTERASE PDED-RELATED"/>
    <property type="match status" value="1"/>
</dbReference>
<dbReference type="Proteomes" id="UP000198728">
    <property type="component" value="Unassembled WGS sequence"/>
</dbReference>
<feature type="domain" description="EAL" evidence="1">
    <location>
        <begin position="39"/>
        <end position="289"/>
    </location>
</feature>
<dbReference type="PROSITE" id="PS50883">
    <property type="entry name" value="EAL"/>
    <property type="match status" value="1"/>
</dbReference>